<reference evidence="3 4" key="1">
    <citation type="submission" date="2023-06" db="EMBL/GenBank/DDBJ databases">
        <title>Proteus appendicitidis sp. nov., isolated from the appendiceal pus of an appendicitis patient in Yongzhou, China.</title>
        <authorList>
            <person name="Cai X."/>
        </authorList>
    </citation>
    <scope>NUCLEOTIDE SEQUENCE [LARGE SCALE GENOMIC DNA]</scope>
    <source>
        <strain evidence="3 4">HZ0627</strain>
    </source>
</reference>
<feature type="compositionally biased region" description="Gly residues" evidence="1">
    <location>
        <begin position="122"/>
        <end position="133"/>
    </location>
</feature>
<dbReference type="EMBL" id="CP127389">
    <property type="protein sequence ID" value="WIV86784.1"/>
    <property type="molecule type" value="Genomic_DNA"/>
</dbReference>
<accession>A0ABY8Y3J2</accession>
<dbReference type="InterPro" id="IPR005149">
    <property type="entry name" value="Tscrpt_reg_PadR_N"/>
</dbReference>
<dbReference type="PANTHER" id="PTHR43252">
    <property type="entry name" value="TRANSCRIPTIONAL REGULATOR YQJI"/>
    <property type="match status" value="1"/>
</dbReference>
<dbReference type="Proteomes" id="UP001226651">
    <property type="component" value="Chromosome"/>
</dbReference>
<feature type="region of interest" description="Disordered" evidence="1">
    <location>
        <begin position="15"/>
        <end position="135"/>
    </location>
</feature>
<protein>
    <submittedName>
        <fullName evidence="3">PadR family transcriptional regulator</fullName>
    </submittedName>
</protein>
<evidence type="ECO:0000256" key="1">
    <source>
        <dbReference type="SAM" id="MobiDB-lite"/>
    </source>
</evidence>
<dbReference type="PANTHER" id="PTHR43252:SF7">
    <property type="entry name" value="TRANSCRIPTIONAL REGULATOR YQJI"/>
    <property type="match status" value="1"/>
</dbReference>
<keyword evidence="4" id="KW-1185">Reference proteome</keyword>
<evidence type="ECO:0000313" key="3">
    <source>
        <dbReference type="EMBL" id="WIV86784.1"/>
    </source>
</evidence>
<dbReference type="SUPFAM" id="SSF46785">
    <property type="entry name" value="Winged helix' DNA-binding domain"/>
    <property type="match status" value="1"/>
</dbReference>
<sequence length="303" mass="33069">MMIRALNSLYQQRAEDGEHGSHGHGHGRGRCGGKGKHSRHQENHGEHCCHGEHGHGHEGHGECRHGEHGHGHEGHGECRHGEHGHGHEGRGECCHGEHGRGHEGRGECRHGEHGSGEHGNQRGRGCGGRGKGQGRQLKRMFDHGDLRVLLLSMISKKPSHGYEIIKEIDEASSGLYVPSPGVIYPTLTLLEEQDLLVATIAEKGRKSYSITSEGTAFLAEHQDIDANIQRKLAYARDLSQNAGGVSEEIESAVGKLKAVLRHKLVLKELSVEKAGRIASILNEAVEKIEAINEALISEEREDE</sequence>
<feature type="domain" description="Transcription regulator PadR N-terminal" evidence="2">
    <location>
        <begin position="150"/>
        <end position="220"/>
    </location>
</feature>
<name>A0ABY8Y3J2_9GAMM</name>
<dbReference type="Gene3D" id="1.10.10.10">
    <property type="entry name" value="Winged helix-like DNA-binding domain superfamily/Winged helix DNA-binding domain"/>
    <property type="match status" value="1"/>
</dbReference>
<gene>
    <name evidence="3" type="ORF">QQS39_09800</name>
</gene>
<evidence type="ECO:0000259" key="2">
    <source>
        <dbReference type="Pfam" id="PF03551"/>
    </source>
</evidence>
<dbReference type="InterPro" id="IPR036390">
    <property type="entry name" value="WH_DNA-bd_sf"/>
</dbReference>
<proteinExistence type="predicted"/>
<dbReference type="RefSeq" id="WP_285804420.1">
    <property type="nucleotide sequence ID" value="NZ_CP127389.1"/>
</dbReference>
<dbReference type="Pfam" id="PF03551">
    <property type="entry name" value="PadR"/>
    <property type="match status" value="1"/>
</dbReference>
<organism evidence="3 4">
    <name type="scientific">Proteus appendicitidis</name>
    <dbReference type="NCBI Taxonomy" id="3034648"/>
    <lineage>
        <taxon>Bacteria</taxon>
        <taxon>Pseudomonadati</taxon>
        <taxon>Pseudomonadota</taxon>
        <taxon>Gammaproteobacteria</taxon>
        <taxon>Enterobacterales</taxon>
        <taxon>Morganellaceae</taxon>
        <taxon>Proteus</taxon>
    </lineage>
</organism>
<dbReference type="InterPro" id="IPR036388">
    <property type="entry name" value="WH-like_DNA-bd_sf"/>
</dbReference>
<feature type="compositionally biased region" description="Basic and acidic residues" evidence="1">
    <location>
        <begin position="40"/>
        <end position="120"/>
    </location>
</feature>
<feature type="compositionally biased region" description="Basic residues" evidence="1">
    <location>
        <begin position="22"/>
        <end position="39"/>
    </location>
</feature>
<evidence type="ECO:0000313" key="4">
    <source>
        <dbReference type="Proteomes" id="UP001226651"/>
    </source>
</evidence>